<organism evidence="1 2">
    <name type="scientific">Brevibacillus panacihumi</name>
    <dbReference type="NCBI Taxonomy" id="497735"/>
    <lineage>
        <taxon>Bacteria</taxon>
        <taxon>Bacillati</taxon>
        <taxon>Bacillota</taxon>
        <taxon>Bacilli</taxon>
        <taxon>Bacillales</taxon>
        <taxon>Paenibacillaceae</taxon>
        <taxon>Brevibacillus</taxon>
    </lineage>
</organism>
<reference evidence="1 2" key="1">
    <citation type="submission" date="2018-10" db="EMBL/GenBank/DDBJ databases">
        <title>Phylogenomics of Brevibacillus.</title>
        <authorList>
            <person name="Dunlap C."/>
        </authorList>
    </citation>
    <scope>NUCLEOTIDE SEQUENCE [LARGE SCALE GENOMIC DNA]</scope>
    <source>
        <strain evidence="1 2">JCM 15085</strain>
    </source>
</reference>
<gene>
    <name evidence="1" type="ORF">EDM58_10170</name>
</gene>
<accession>A0A3M8CTT2</accession>
<comment type="caution">
    <text evidence="1">The sequence shown here is derived from an EMBL/GenBank/DDBJ whole genome shotgun (WGS) entry which is preliminary data.</text>
</comment>
<protein>
    <submittedName>
        <fullName evidence="1">Uncharacterized protein</fullName>
    </submittedName>
</protein>
<dbReference type="EMBL" id="RHHT01000020">
    <property type="protein sequence ID" value="RNB79038.1"/>
    <property type="molecule type" value="Genomic_DNA"/>
</dbReference>
<dbReference type="Proteomes" id="UP000281915">
    <property type="component" value="Unassembled WGS sequence"/>
</dbReference>
<sequence length="65" mass="7677">MMMQFLVQVRDKNRLEFLKQYGYIVHIAKLTGLVVLEADEKIECQLKNHPDVINIRMADTFQIAR</sequence>
<evidence type="ECO:0000313" key="2">
    <source>
        <dbReference type="Proteomes" id="UP000281915"/>
    </source>
</evidence>
<dbReference type="AlphaFoldDB" id="A0A3M8CTT2"/>
<name>A0A3M8CTT2_9BACL</name>
<evidence type="ECO:0000313" key="1">
    <source>
        <dbReference type="EMBL" id="RNB79038.1"/>
    </source>
</evidence>
<proteinExistence type="predicted"/>
<dbReference type="RefSeq" id="WP_122913257.1">
    <property type="nucleotide sequence ID" value="NZ_RHHT01000020.1"/>
</dbReference>